<evidence type="ECO:0000256" key="1">
    <source>
        <dbReference type="SAM" id="MobiDB-lite"/>
    </source>
</evidence>
<dbReference type="GeneID" id="92179493"/>
<feature type="compositionally biased region" description="Polar residues" evidence="1">
    <location>
        <begin position="113"/>
        <end position="131"/>
    </location>
</feature>
<dbReference type="Proteomes" id="UP001388673">
    <property type="component" value="Unassembled WGS sequence"/>
</dbReference>
<evidence type="ECO:0000313" key="3">
    <source>
        <dbReference type="Proteomes" id="UP001388673"/>
    </source>
</evidence>
<dbReference type="EMBL" id="JBCAWK010000004">
    <property type="protein sequence ID" value="KAK8861415.1"/>
    <property type="molecule type" value="Genomic_DNA"/>
</dbReference>
<feature type="region of interest" description="Disordered" evidence="1">
    <location>
        <begin position="55"/>
        <end position="87"/>
    </location>
</feature>
<proteinExistence type="predicted"/>
<keyword evidence="3" id="KW-1185">Reference proteome</keyword>
<accession>A0AAW0Z0D1</accession>
<feature type="region of interest" description="Disordered" evidence="1">
    <location>
        <begin position="168"/>
        <end position="222"/>
    </location>
</feature>
<feature type="compositionally biased region" description="Basic residues" evidence="1">
    <location>
        <begin position="173"/>
        <end position="182"/>
    </location>
</feature>
<dbReference type="AlphaFoldDB" id="A0AAW0Z0D1"/>
<dbReference type="RefSeq" id="XP_066804040.1">
    <property type="nucleotide sequence ID" value="XM_066945351.1"/>
</dbReference>
<comment type="caution">
    <text evidence="2">The sequence shown here is derived from an EMBL/GenBank/DDBJ whole genome shotgun (WGS) entry which is preliminary data.</text>
</comment>
<dbReference type="KEGG" id="kne:92179493"/>
<organism evidence="2 3">
    <name type="scientific">Kwoniella newhampshirensis</name>
    <dbReference type="NCBI Taxonomy" id="1651941"/>
    <lineage>
        <taxon>Eukaryota</taxon>
        <taxon>Fungi</taxon>
        <taxon>Dikarya</taxon>
        <taxon>Basidiomycota</taxon>
        <taxon>Agaricomycotina</taxon>
        <taxon>Tremellomycetes</taxon>
        <taxon>Tremellales</taxon>
        <taxon>Cryptococcaceae</taxon>
        <taxon>Kwoniella</taxon>
    </lineage>
</organism>
<evidence type="ECO:0000313" key="2">
    <source>
        <dbReference type="EMBL" id="KAK8861415.1"/>
    </source>
</evidence>
<sequence length="468" mass="53068">MKVVHSPPRFPVLKETRPQRESENPKICPAVASQHFFEAPLPVNVKVEHHPEEVGCIRPSGTSRSHLAVTDQDIKSEPGGNISPKQPKSLVANERKCLPQSSRMTSLDPPMNSVPQRTTIQETRPSEHTAQVQPFPWEELIQEFLRNEEAEKENQELQKPLEFALDTGTGRVVGRKRSHTRKPTLQDKAPKPKRPRYNKGNQVSMAKELPVPTSDLQEQATGRRELPNRLVTLRAISPTIDPATLESSTKTPQQSWLHPAPSPSTSMFLPVDMFEAEFEFEARLGTLCDLTTDRTRELEEAQATSRQSGRLVPRRLTDLRSSQVTRERQRLFEWLQATMTPPTQSLTTMTGFPPARQPLDQWGPIRSPVQWNSGLQVPRDISMIGWTYEKLQRRVQDPNASLDTLLISIAEWCTEVPIVPIKDRNLLANAQKQIEEIDVLQAQYEDLKTICQAIREVCIRAFGTLAKH</sequence>
<feature type="compositionally biased region" description="Basic and acidic residues" evidence="1">
    <location>
        <begin position="12"/>
        <end position="24"/>
    </location>
</feature>
<protein>
    <submittedName>
        <fullName evidence="2">Uncharacterized protein</fullName>
    </submittedName>
</protein>
<reference evidence="2 3" key="1">
    <citation type="journal article" date="2024" name="bioRxiv">
        <title>Comparative genomics of Cryptococcus and Kwoniella reveals pathogenesis evolution and contrasting karyotype dynamics via intercentromeric recombination or chromosome fusion.</title>
        <authorList>
            <person name="Coelho M.A."/>
            <person name="David-Palma M."/>
            <person name="Shea T."/>
            <person name="Bowers K."/>
            <person name="McGinley-Smith S."/>
            <person name="Mohammad A.W."/>
            <person name="Gnirke A."/>
            <person name="Yurkov A.M."/>
            <person name="Nowrousian M."/>
            <person name="Sun S."/>
            <person name="Cuomo C.A."/>
            <person name="Heitman J."/>
        </authorList>
    </citation>
    <scope>NUCLEOTIDE SEQUENCE [LARGE SCALE GENOMIC DNA]</scope>
    <source>
        <strain evidence="2 3">CBS 13917</strain>
    </source>
</reference>
<feature type="region of interest" description="Disordered" evidence="1">
    <location>
        <begin position="100"/>
        <end position="131"/>
    </location>
</feature>
<feature type="region of interest" description="Disordered" evidence="1">
    <location>
        <begin position="1"/>
        <end position="25"/>
    </location>
</feature>
<gene>
    <name evidence="2" type="ORF">IAR55_002234</name>
</gene>
<name>A0AAW0Z0D1_9TREE</name>